<evidence type="ECO:0000256" key="1">
    <source>
        <dbReference type="ARBA" id="ARBA00005755"/>
    </source>
</evidence>
<name>A0A0F9QZC9_9ZZZZ</name>
<evidence type="ECO:0000256" key="8">
    <source>
        <dbReference type="ARBA" id="ARBA00049244"/>
    </source>
</evidence>
<evidence type="ECO:0000256" key="6">
    <source>
        <dbReference type="ARBA" id="ARBA00022932"/>
    </source>
</evidence>
<evidence type="ECO:0000256" key="7">
    <source>
        <dbReference type="ARBA" id="ARBA00023125"/>
    </source>
</evidence>
<comment type="similarity">
    <text evidence="1">Belongs to the DNA polymerase type-B family.</text>
</comment>
<comment type="caution">
    <text evidence="10">The sequence shown here is derived from an EMBL/GenBank/DDBJ whole genome shotgun (WGS) entry which is preliminary data.</text>
</comment>
<accession>A0A0F9QZC9</accession>
<dbReference type="Gene3D" id="1.10.287.690">
    <property type="entry name" value="Helix hairpin bin"/>
    <property type="match status" value="1"/>
</dbReference>
<keyword evidence="3" id="KW-0808">Transferase</keyword>
<dbReference type="Gene3D" id="3.90.1600.10">
    <property type="entry name" value="Palm domain of DNA polymerase"/>
    <property type="match status" value="2"/>
</dbReference>
<dbReference type="Pfam" id="PF03175">
    <property type="entry name" value="DNA_pol_B_2"/>
    <property type="match status" value="1"/>
</dbReference>
<dbReference type="InterPro" id="IPR023211">
    <property type="entry name" value="DNA_pol_palm_dom_sf"/>
</dbReference>
<dbReference type="InterPro" id="IPR004868">
    <property type="entry name" value="DNA-dir_DNA_pol_B_mt/vir"/>
</dbReference>
<organism evidence="10">
    <name type="scientific">marine sediment metagenome</name>
    <dbReference type="NCBI Taxonomy" id="412755"/>
    <lineage>
        <taxon>unclassified sequences</taxon>
        <taxon>metagenomes</taxon>
        <taxon>ecological metagenomes</taxon>
    </lineage>
</organism>
<proteinExistence type="inferred from homology"/>
<evidence type="ECO:0000256" key="2">
    <source>
        <dbReference type="ARBA" id="ARBA00012417"/>
    </source>
</evidence>
<keyword evidence="5" id="KW-0235">DNA replication</keyword>
<evidence type="ECO:0000256" key="5">
    <source>
        <dbReference type="ARBA" id="ARBA00022705"/>
    </source>
</evidence>
<sequence length="598" mass="68837">MTRKAHQLITTSGALRPSRAIFFDTETSKSVVSDKLYHHKLKLGVALHCRTVGKTYLKPTIEARIDNAQDFWRKATKWTSPKSKTYLIAHNLIFDLVVLDAFNILPALGWELVSFYEKGMVSIFRFKLGDRTLIGLDNGNLFRGALDRWGKLVGRPKIEIDFETCTDQELYDYCRNDVLIMVDSWVLWLDFLDRHKCGSFKVTVASTAFNTWRHRFLPSRVFIHDHKAATDLERASYKGGRTEALYQGSRDNGPFYYVDVNSMYGYVLQKHSYPSAFLGYQEQSSKEILKRRLAKYAVVADVTVEVDANYFPLKRDGHTFYPLGQFDTVLTTGELQLAQDQGWIREVRAMAWYAQQPLFEDYINYFYALRLKYAEEDNPGFKEICKYLIMSLYGKFGQMALDQELIGECDPKEVGSETVYDKGDSLPYRHIFLAGKVFRETRQGESFHSFPAIAAHVTAYARLYMGELLFSLPKHHVFYMDTDSFIVDQTGLSKIEALLDDTVLGKLKIEHESPWLTINAPKDYAMLEVTKTKGISKSAIQLSANRYRQEQWVRLAGMLALGDVSSYLVRTVDKEQRRIIHSGEVLRSGWVKPFMLDE</sequence>
<dbReference type="PANTHER" id="PTHR33568:SF3">
    <property type="entry name" value="DNA-DIRECTED DNA POLYMERASE"/>
    <property type="match status" value="1"/>
</dbReference>
<reference evidence="10" key="1">
    <citation type="journal article" date="2015" name="Nature">
        <title>Complex archaea that bridge the gap between prokaryotes and eukaryotes.</title>
        <authorList>
            <person name="Spang A."/>
            <person name="Saw J.H."/>
            <person name="Jorgensen S.L."/>
            <person name="Zaremba-Niedzwiedzka K."/>
            <person name="Martijn J."/>
            <person name="Lind A.E."/>
            <person name="van Eijk R."/>
            <person name="Schleper C."/>
            <person name="Guy L."/>
            <person name="Ettema T.J."/>
        </authorList>
    </citation>
    <scope>NUCLEOTIDE SEQUENCE</scope>
</reference>
<keyword evidence="4" id="KW-0548">Nucleotidyltransferase</keyword>
<evidence type="ECO:0000256" key="4">
    <source>
        <dbReference type="ARBA" id="ARBA00022695"/>
    </source>
</evidence>
<dbReference type="PANTHER" id="PTHR33568">
    <property type="entry name" value="DNA POLYMERASE"/>
    <property type="match status" value="1"/>
</dbReference>
<evidence type="ECO:0000259" key="9">
    <source>
        <dbReference type="Pfam" id="PF03175"/>
    </source>
</evidence>
<evidence type="ECO:0000256" key="3">
    <source>
        <dbReference type="ARBA" id="ARBA00022679"/>
    </source>
</evidence>
<dbReference type="InterPro" id="IPR036397">
    <property type="entry name" value="RNaseH_sf"/>
</dbReference>
<dbReference type="EMBL" id="LAZR01004236">
    <property type="protein sequence ID" value="KKN10528.1"/>
    <property type="molecule type" value="Genomic_DNA"/>
</dbReference>
<dbReference type="GO" id="GO:0003887">
    <property type="term" value="F:DNA-directed DNA polymerase activity"/>
    <property type="evidence" value="ECO:0007669"/>
    <property type="project" value="UniProtKB-KW"/>
</dbReference>
<keyword evidence="7" id="KW-0238">DNA-binding</keyword>
<dbReference type="Gene3D" id="3.30.420.10">
    <property type="entry name" value="Ribonuclease H-like superfamily/Ribonuclease H"/>
    <property type="match status" value="1"/>
</dbReference>
<dbReference type="SUPFAM" id="SSF56672">
    <property type="entry name" value="DNA/RNA polymerases"/>
    <property type="match status" value="1"/>
</dbReference>
<dbReference type="AlphaFoldDB" id="A0A0F9QZC9"/>
<dbReference type="GO" id="GO:0000166">
    <property type="term" value="F:nucleotide binding"/>
    <property type="evidence" value="ECO:0007669"/>
    <property type="project" value="InterPro"/>
</dbReference>
<comment type="catalytic activity">
    <reaction evidence="8">
        <text>DNA(n) + a 2'-deoxyribonucleoside 5'-triphosphate = DNA(n+1) + diphosphate</text>
        <dbReference type="Rhea" id="RHEA:22508"/>
        <dbReference type="Rhea" id="RHEA-COMP:17339"/>
        <dbReference type="Rhea" id="RHEA-COMP:17340"/>
        <dbReference type="ChEBI" id="CHEBI:33019"/>
        <dbReference type="ChEBI" id="CHEBI:61560"/>
        <dbReference type="ChEBI" id="CHEBI:173112"/>
        <dbReference type="EC" id="2.7.7.7"/>
    </reaction>
</comment>
<dbReference type="GO" id="GO:0006260">
    <property type="term" value="P:DNA replication"/>
    <property type="evidence" value="ECO:0007669"/>
    <property type="project" value="UniProtKB-KW"/>
</dbReference>
<feature type="domain" description="DNA-directed DNA polymerase family B mitochondria/virus" evidence="9">
    <location>
        <begin position="168"/>
        <end position="403"/>
    </location>
</feature>
<dbReference type="InterPro" id="IPR043502">
    <property type="entry name" value="DNA/RNA_pol_sf"/>
</dbReference>
<dbReference type="GO" id="GO:0003677">
    <property type="term" value="F:DNA binding"/>
    <property type="evidence" value="ECO:0007669"/>
    <property type="project" value="UniProtKB-KW"/>
</dbReference>
<gene>
    <name evidence="10" type="ORF">LCGC14_1035730</name>
</gene>
<dbReference type="EC" id="2.7.7.7" evidence="2"/>
<keyword evidence="6" id="KW-0239">DNA-directed DNA polymerase</keyword>
<protein>
    <recommendedName>
        <fullName evidence="2">DNA-directed DNA polymerase</fullName>
        <ecNumber evidence="2">2.7.7.7</ecNumber>
    </recommendedName>
</protein>
<evidence type="ECO:0000313" key="10">
    <source>
        <dbReference type="EMBL" id="KKN10528.1"/>
    </source>
</evidence>